<evidence type="ECO:0008006" key="4">
    <source>
        <dbReference type="Google" id="ProtNLM"/>
    </source>
</evidence>
<organism evidence="2 3">
    <name type="scientific">Olleya marilimosa</name>
    <dbReference type="NCBI Taxonomy" id="272164"/>
    <lineage>
        <taxon>Bacteria</taxon>
        <taxon>Pseudomonadati</taxon>
        <taxon>Bacteroidota</taxon>
        <taxon>Flavobacteriia</taxon>
        <taxon>Flavobacteriales</taxon>
        <taxon>Flavobacteriaceae</taxon>
    </lineage>
</organism>
<dbReference type="Proteomes" id="UP000627521">
    <property type="component" value="Unassembled WGS sequence"/>
</dbReference>
<name>A0ABR8LVH2_9FLAO</name>
<dbReference type="RefSeq" id="WP_191099049.1">
    <property type="nucleotide sequence ID" value="NZ_JACXXF010000001.1"/>
</dbReference>
<reference evidence="2 3" key="1">
    <citation type="submission" date="2020-09" db="EMBL/GenBank/DDBJ databases">
        <title>Bacillus nautilus sp. nov., Chryseoglobus crepusculi sp. nov, and Psychrobacter noctis sp. nov., isolated from deep-sea sponges from the equatorial Atlantic.</title>
        <authorList>
            <person name="Stennett H.L."/>
            <person name="Williams S.E."/>
        </authorList>
    </citation>
    <scope>NUCLEOTIDE SEQUENCE [LARGE SCALE GENOMIC DNA]</scope>
    <source>
        <strain evidence="2 3">28M-24</strain>
    </source>
</reference>
<evidence type="ECO:0000256" key="1">
    <source>
        <dbReference type="SAM" id="MobiDB-lite"/>
    </source>
</evidence>
<dbReference type="EMBL" id="JACXXH010000001">
    <property type="protein sequence ID" value="MBD3862485.1"/>
    <property type="molecule type" value="Genomic_DNA"/>
</dbReference>
<proteinExistence type="predicted"/>
<evidence type="ECO:0000313" key="2">
    <source>
        <dbReference type="EMBL" id="MBD3862485.1"/>
    </source>
</evidence>
<feature type="compositionally biased region" description="Basic and acidic residues" evidence="1">
    <location>
        <begin position="215"/>
        <end position="227"/>
    </location>
</feature>
<keyword evidence="3" id="KW-1185">Reference proteome</keyword>
<accession>A0ABR8LVH2</accession>
<feature type="region of interest" description="Disordered" evidence="1">
    <location>
        <begin position="197"/>
        <end position="227"/>
    </location>
</feature>
<gene>
    <name evidence="2" type="ORF">IEG06_03410</name>
</gene>
<evidence type="ECO:0000313" key="3">
    <source>
        <dbReference type="Proteomes" id="UP000627521"/>
    </source>
</evidence>
<sequence length="227" mass="26020">MNTRIFKIVLVLIITLNVSCKKTEVKLAEYKYESLPETITCNSGYDNLLKEALYTFEEDIVNKYDSKNKNKLRAYRAYISNFISNRIALEETITPHSKAVYDALKSKQDLWDNNQLNYNNTVVKCIIDNMKDKDLQQTLNALISTNSMDSQIFAAPLRSNTSYSRDTNLATIVALELYFSKFNTIDFTTLDLTVNQPKDQPVDFNKRPITAPAKSTKEVDHTGHDHD</sequence>
<comment type="caution">
    <text evidence="2">The sequence shown here is derived from an EMBL/GenBank/DDBJ whole genome shotgun (WGS) entry which is preliminary data.</text>
</comment>
<protein>
    <recommendedName>
        <fullName evidence="4">Lipoprotein</fullName>
    </recommendedName>
</protein>